<dbReference type="RefSeq" id="WP_090844020.1">
    <property type="nucleotide sequence ID" value="NZ_FNIL01000015.1"/>
</dbReference>
<sequence length="142" mass="16227">MKNYAETAVWAVAIGIILLGGGQLYFYFENIARTSGDILPRTLFVILFPLFIGILLRIPRLLQEKRADRRWKVQWAKILFIVIPAAYVPAALLFAFLPFEFTLPFTFSFIRLFETNIPSLISLICGYTLAGSFISSRIPNKY</sequence>
<reference evidence="3" key="1">
    <citation type="submission" date="2016-10" db="EMBL/GenBank/DDBJ databases">
        <authorList>
            <person name="Varghese N."/>
            <person name="Submissions S."/>
        </authorList>
    </citation>
    <scope>NUCLEOTIDE SEQUENCE [LARGE SCALE GENOMIC DNA]</scope>
    <source>
        <strain evidence="3">CGMCC 1.10369</strain>
    </source>
</reference>
<keyword evidence="1" id="KW-1133">Transmembrane helix</keyword>
<feature type="transmembrane region" description="Helical" evidence="1">
    <location>
        <begin position="7"/>
        <end position="26"/>
    </location>
</feature>
<keyword evidence="1" id="KW-0472">Membrane</keyword>
<keyword evidence="3" id="KW-1185">Reference proteome</keyword>
<gene>
    <name evidence="2" type="ORF">SAMN04488053_11562</name>
</gene>
<dbReference type="OrthoDB" id="1798014at2"/>
<name>A0A1H0K0Y2_9BACI</name>
<evidence type="ECO:0000313" key="2">
    <source>
        <dbReference type="EMBL" id="SDO49509.1"/>
    </source>
</evidence>
<feature type="transmembrane region" description="Helical" evidence="1">
    <location>
        <begin position="78"/>
        <end position="97"/>
    </location>
</feature>
<dbReference type="AlphaFoldDB" id="A0A1H0K0Y2"/>
<proteinExistence type="predicted"/>
<organism evidence="2 3">
    <name type="scientific">Alkalicoccus daliensis</name>
    <dbReference type="NCBI Taxonomy" id="745820"/>
    <lineage>
        <taxon>Bacteria</taxon>
        <taxon>Bacillati</taxon>
        <taxon>Bacillota</taxon>
        <taxon>Bacilli</taxon>
        <taxon>Bacillales</taxon>
        <taxon>Bacillaceae</taxon>
        <taxon>Alkalicoccus</taxon>
    </lineage>
</organism>
<dbReference type="Proteomes" id="UP000198778">
    <property type="component" value="Unassembled WGS sequence"/>
</dbReference>
<evidence type="ECO:0000256" key="1">
    <source>
        <dbReference type="SAM" id="Phobius"/>
    </source>
</evidence>
<feature type="transmembrane region" description="Helical" evidence="1">
    <location>
        <begin position="38"/>
        <end position="58"/>
    </location>
</feature>
<keyword evidence="1" id="KW-0812">Transmembrane</keyword>
<feature type="transmembrane region" description="Helical" evidence="1">
    <location>
        <begin position="117"/>
        <end position="136"/>
    </location>
</feature>
<dbReference type="EMBL" id="FNIL01000015">
    <property type="protein sequence ID" value="SDO49509.1"/>
    <property type="molecule type" value="Genomic_DNA"/>
</dbReference>
<accession>A0A1H0K0Y2</accession>
<protein>
    <submittedName>
        <fullName evidence="2">Uncharacterized protein</fullName>
    </submittedName>
</protein>
<evidence type="ECO:0000313" key="3">
    <source>
        <dbReference type="Proteomes" id="UP000198778"/>
    </source>
</evidence>